<proteinExistence type="predicted"/>
<evidence type="ECO:0000256" key="1">
    <source>
        <dbReference type="SAM" id="MobiDB-lite"/>
    </source>
</evidence>
<reference evidence="2 3" key="1">
    <citation type="submission" date="2018-04" db="EMBL/GenBank/DDBJ databases">
        <title>Active sludge and wastewater microbial communities from Klosterneuburg, Austria.</title>
        <authorList>
            <person name="Wagner M."/>
        </authorList>
    </citation>
    <scope>NUCLEOTIDE SEQUENCE [LARGE SCALE GENOMIC DNA]</scope>
    <source>
        <strain evidence="2 3">Nm49</strain>
    </source>
</reference>
<evidence type="ECO:0000313" key="3">
    <source>
        <dbReference type="Proteomes" id="UP000244128"/>
    </source>
</evidence>
<dbReference type="Proteomes" id="UP000244128">
    <property type="component" value="Unassembled WGS sequence"/>
</dbReference>
<feature type="region of interest" description="Disordered" evidence="1">
    <location>
        <begin position="1"/>
        <end position="26"/>
    </location>
</feature>
<dbReference type="EMBL" id="QAOI01000026">
    <property type="protein sequence ID" value="PTQ74691.1"/>
    <property type="molecule type" value="Genomic_DNA"/>
</dbReference>
<dbReference type="AlphaFoldDB" id="A0A2T5HT24"/>
<gene>
    <name evidence="2" type="ORF">C8R26_12624</name>
</gene>
<evidence type="ECO:0000313" key="2">
    <source>
        <dbReference type="EMBL" id="PTQ74691.1"/>
    </source>
</evidence>
<comment type="caution">
    <text evidence="2">The sequence shown here is derived from an EMBL/GenBank/DDBJ whole genome shotgun (WGS) entry which is preliminary data.</text>
</comment>
<dbReference type="RefSeq" id="WP_219909310.1">
    <property type="nucleotide sequence ID" value="NZ_QAOI01000026.1"/>
</dbReference>
<accession>A0A2T5HT24</accession>
<protein>
    <submittedName>
        <fullName evidence="2">Uncharacterized protein</fullName>
    </submittedName>
</protein>
<name>A0A2T5HT24_9PROT</name>
<organism evidence="2 3">
    <name type="scientific">Nitrosomonas oligotropha</name>
    <dbReference type="NCBI Taxonomy" id="42354"/>
    <lineage>
        <taxon>Bacteria</taxon>
        <taxon>Pseudomonadati</taxon>
        <taxon>Pseudomonadota</taxon>
        <taxon>Betaproteobacteria</taxon>
        <taxon>Nitrosomonadales</taxon>
        <taxon>Nitrosomonadaceae</taxon>
        <taxon>Nitrosomonas</taxon>
    </lineage>
</organism>
<sequence length="270" mass="30846">MKTFDNDSNVISNAETDSESTPQNNYEPVRYNALKHGILSKQVVLVHEDENEFSDLLTSLIDEHRPTGPTEIHFVEELASIMWRKRRVLLAEGAHINRGLHSVINNKLRSTIPTAVPCNRSILNEDTDLHDLMKSTPEQVIQSHQEATVDLAATNKAAEILRKCGPNAYKNAQRALSSESLNFWKDYLKDNEYPDTAEGLAQFIQEILWPICVRMEYETKFTPAIQAQTLGEGLRAEGLENLTRYETHLDRKFERTLAMLLKLKELRSDK</sequence>